<evidence type="ECO:0000313" key="1">
    <source>
        <dbReference type="EMBL" id="KAK7269838.1"/>
    </source>
</evidence>
<dbReference type="Proteomes" id="UP001372338">
    <property type="component" value="Unassembled WGS sequence"/>
</dbReference>
<evidence type="ECO:0000313" key="2">
    <source>
        <dbReference type="Proteomes" id="UP001372338"/>
    </source>
</evidence>
<organism evidence="1 2">
    <name type="scientific">Crotalaria pallida</name>
    <name type="common">Smooth rattlebox</name>
    <name type="synonym">Crotalaria striata</name>
    <dbReference type="NCBI Taxonomy" id="3830"/>
    <lineage>
        <taxon>Eukaryota</taxon>
        <taxon>Viridiplantae</taxon>
        <taxon>Streptophyta</taxon>
        <taxon>Embryophyta</taxon>
        <taxon>Tracheophyta</taxon>
        <taxon>Spermatophyta</taxon>
        <taxon>Magnoliopsida</taxon>
        <taxon>eudicotyledons</taxon>
        <taxon>Gunneridae</taxon>
        <taxon>Pentapetalae</taxon>
        <taxon>rosids</taxon>
        <taxon>fabids</taxon>
        <taxon>Fabales</taxon>
        <taxon>Fabaceae</taxon>
        <taxon>Papilionoideae</taxon>
        <taxon>50 kb inversion clade</taxon>
        <taxon>genistoids sensu lato</taxon>
        <taxon>core genistoids</taxon>
        <taxon>Crotalarieae</taxon>
        <taxon>Crotalaria</taxon>
    </lineage>
</organism>
<sequence length="115" mass="12757">MIHEAIAKNFDPRANVEPSSLICIADFGCSTGPNTYFSMQTIIEAIELQFQSQGLVAQMPEFQVFFNDLVSNDFNTLLKNLPPNRNYFAASVPGSFHGCLFPRKTLHFAHSSAAI</sequence>
<dbReference type="PANTHER" id="PTHR31009">
    <property type="entry name" value="S-ADENOSYL-L-METHIONINE:CARBOXYL METHYLTRANSFERASE FAMILY PROTEIN"/>
    <property type="match status" value="1"/>
</dbReference>
<gene>
    <name evidence="1" type="ORF">RIF29_22600</name>
</gene>
<keyword evidence="2" id="KW-1185">Reference proteome</keyword>
<comment type="caution">
    <text evidence="1">The sequence shown here is derived from an EMBL/GenBank/DDBJ whole genome shotgun (WGS) entry which is preliminary data.</text>
</comment>
<dbReference type="Gene3D" id="3.40.50.150">
    <property type="entry name" value="Vaccinia Virus protein VP39"/>
    <property type="match status" value="1"/>
</dbReference>
<dbReference type="InterPro" id="IPR005299">
    <property type="entry name" value="MeTrfase_7"/>
</dbReference>
<dbReference type="AlphaFoldDB" id="A0AAN9FDM3"/>
<dbReference type="Pfam" id="PF03492">
    <property type="entry name" value="Methyltransf_7"/>
    <property type="match status" value="1"/>
</dbReference>
<accession>A0AAN9FDM3</accession>
<reference evidence="1 2" key="1">
    <citation type="submission" date="2024-01" db="EMBL/GenBank/DDBJ databases">
        <title>The genomes of 5 underutilized Papilionoideae crops provide insights into root nodulation and disease resistanc.</title>
        <authorList>
            <person name="Yuan L."/>
        </authorList>
    </citation>
    <scope>NUCLEOTIDE SEQUENCE [LARGE SCALE GENOMIC DNA]</scope>
    <source>
        <strain evidence="1">ZHUSHIDOU_FW_LH</strain>
        <tissue evidence="1">Leaf</tissue>
    </source>
</reference>
<dbReference type="InterPro" id="IPR029063">
    <property type="entry name" value="SAM-dependent_MTases_sf"/>
</dbReference>
<dbReference type="GO" id="GO:0008168">
    <property type="term" value="F:methyltransferase activity"/>
    <property type="evidence" value="ECO:0007669"/>
    <property type="project" value="InterPro"/>
</dbReference>
<dbReference type="EMBL" id="JAYWIO010000004">
    <property type="protein sequence ID" value="KAK7269838.1"/>
    <property type="molecule type" value="Genomic_DNA"/>
</dbReference>
<proteinExistence type="predicted"/>
<protein>
    <submittedName>
        <fullName evidence="1">Uncharacterized protein</fullName>
    </submittedName>
</protein>
<dbReference type="SUPFAM" id="SSF53335">
    <property type="entry name" value="S-adenosyl-L-methionine-dependent methyltransferases"/>
    <property type="match status" value="1"/>
</dbReference>
<name>A0AAN9FDM3_CROPI</name>